<dbReference type="EMBL" id="JAGFBS010000024">
    <property type="protein sequence ID" value="KAG6373064.1"/>
    <property type="molecule type" value="Genomic_DNA"/>
</dbReference>
<evidence type="ECO:0000259" key="1">
    <source>
        <dbReference type="Pfam" id="PF21671"/>
    </source>
</evidence>
<dbReference type="Pfam" id="PF21671">
    <property type="entry name" value="CPL1-like"/>
    <property type="match status" value="1"/>
</dbReference>
<dbReference type="InterPro" id="IPR048661">
    <property type="entry name" value="CPL1-like"/>
</dbReference>
<dbReference type="PANTHER" id="PTHR35192:SF2">
    <property type="entry name" value="APPLE DOMAIN-CONTAINING PROTEIN"/>
    <property type="match status" value="1"/>
</dbReference>
<comment type="caution">
    <text evidence="2">The sequence shown here is derived from an EMBL/GenBank/DDBJ whole genome shotgun (WGS) entry which is preliminary data.</text>
</comment>
<evidence type="ECO:0000313" key="3">
    <source>
        <dbReference type="Proteomes" id="UP000683000"/>
    </source>
</evidence>
<proteinExistence type="predicted"/>
<dbReference type="PANTHER" id="PTHR35192">
    <property type="entry name" value="PROTEIN, PUTATIVE-RELATED"/>
    <property type="match status" value="1"/>
</dbReference>
<reference evidence="2" key="1">
    <citation type="submission" date="2021-03" db="EMBL/GenBank/DDBJ databases">
        <title>Evolutionary innovations through gain and loss of genes in the ectomycorrhizal Boletales.</title>
        <authorList>
            <person name="Wu G."/>
            <person name="Miyauchi S."/>
            <person name="Morin E."/>
            <person name="Yang Z.-L."/>
            <person name="Xu J."/>
            <person name="Martin F.M."/>
        </authorList>
    </citation>
    <scope>NUCLEOTIDE SEQUENCE</scope>
    <source>
        <strain evidence="2">BR01</strain>
    </source>
</reference>
<evidence type="ECO:0000313" key="2">
    <source>
        <dbReference type="EMBL" id="KAG6373064.1"/>
    </source>
</evidence>
<name>A0A8I2YJM6_9AGAM</name>
<gene>
    <name evidence="2" type="ORF">JVT61DRAFT_7125</name>
</gene>
<dbReference type="AlphaFoldDB" id="A0A8I2YJM6"/>
<protein>
    <recommendedName>
        <fullName evidence="1">Protein CPL1-like domain-containing protein</fullName>
    </recommendedName>
</protein>
<dbReference type="Proteomes" id="UP000683000">
    <property type="component" value="Unassembled WGS sequence"/>
</dbReference>
<organism evidence="2 3">
    <name type="scientific">Boletus reticuloceps</name>
    <dbReference type="NCBI Taxonomy" id="495285"/>
    <lineage>
        <taxon>Eukaryota</taxon>
        <taxon>Fungi</taxon>
        <taxon>Dikarya</taxon>
        <taxon>Basidiomycota</taxon>
        <taxon>Agaricomycotina</taxon>
        <taxon>Agaricomycetes</taxon>
        <taxon>Agaricomycetidae</taxon>
        <taxon>Boletales</taxon>
        <taxon>Boletineae</taxon>
        <taxon>Boletaceae</taxon>
        <taxon>Boletoideae</taxon>
        <taxon>Boletus</taxon>
    </lineage>
</organism>
<sequence length="389" mass="41673">MRLGALNLQLEPGPRVYSNHATNNVIDRKSLTDSRSTIKADEALLHLHHEVIRARRRSFTHGFRHCRSFTTQTWHKHGHICAHLDVDLVFSDVEANGKPYNAGHIDIGLCVSQVKSFVGHYDVTEAAAKVVGVDKVESKVIELIKKTGVQCSYPPHARPSVTTSNECDFICTDGFLAIPANHPSSCVCPPSHLECNGKCHGQISDCSTKPPPSRRQNEPKCAKDLTMCGVPDARWGQAFKCANVTSDSYTCGGCVKASPFSSSSTGGVNCHDIPNVDEVSCIDSKCFVHTCKSGFTESAPNDGCIATHGKDARTLPLPTTGYVVNSLDTATGSVTGSHVIGRGSVVDEVPGTDAPLDATRETLSAGKADTKVAREAGMPFARDVDNTDC</sequence>
<accession>A0A8I2YJM6</accession>
<dbReference type="OrthoDB" id="439917at2759"/>
<keyword evidence="3" id="KW-1185">Reference proteome</keyword>
<dbReference type="InterPro" id="IPR038955">
    <property type="entry name" value="PriA/CPL1_fungi"/>
</dbReference>
<feature type="domain" description="Protein CPL1-like" evidence="1">
    <location>
        <begin position="239"/>
        <end position="305"/>
    </location>
</feature>